<feature type="compositionally biased region" description="Basic residues" evidence="1">
    <location>
        <begin position="224"/>
        <end position="233"/>
    </location>
</feature>
<feature type="compositionally biased region" description="Polar residues" evidence="1">
    <location>
        <begin position="200"/>
        <end position="217"/>
    </location>
</feature>
<name>A0ABU5R218_9PSEU</name>
<evidence type="ECO:0000256" key="2">
    <source>
        <dbReference type="SAM" id="Phobius"/>
    </source>
</evidence>
<feature type="transmembrane region" description="Helical" evidence="2">
    <location>
        <begin position="124"/>
        <end position="151"/>
    </location>
</feature>
<proteinExistence type="predicted"/>
<evidence type="ECO:0000313" key="4">
    <source>
        <dbReference type="Proteomes" id="UP001304298"/>
    </source>
</evidence>
<keyword evidence="4" id="KW-1185">Reference proteome</keyword>
<keyword evidence="2" id="KW-0812">Transmembrane</keyword>
<comment type="caution">
    <text evidence="3">The sequence shown here is derived from an EMBL/GenBank/DDBJ whole genome shotgun (WGS) entry which is preliminary data.</text>
</comment>
<dbReference type="Proteomes" id="UP001304298">
    <property type="component" value="Unassembled WGS sequence"/>
</dbReference>
<protein>
    <submittedName>
        <fullName evidence="3">ABC transporter permease subunit</fullName>
    </submittedName>
</protein>
<feature type="region of interest" description="Disordered" evidence="1">
    <location>
        <begin position="195"/>
        <end position="233"/>
    </location>
</feature>
<dbReference type="RefSeq" id="WP_323326151.1">
    <property type="nucleotide sequence ID" value="NZ_JAYFSI010000002.1"/>
</dbReference>
<dbReference type="EMBL" id="JAYFSI010000002">
    <property type="protein sequence ID" value="MEA5360213.1"/>
    <property type="molecule type" value="Genomic_DNA"/>
</dbReference>
<keyword evidence="2" id="KW-0472">Membrane</keyword>
<sequence>MIWLTWRQHRRQALFTLVTLGVLALIVVPTGLAMHTKYDSSGLAACQAALGKAPMITQTEAVSNCASLAHQFEQQFGNLVYVAVLFVILPVLVGVFFGAPLVSREVEQGTHRLVWTQGVSRAHWALVKFGLIGAITAVLAVGYALGVSWWFGPLVSTTSRLGYFAFDVQGVVRSSTRCSRWRWASSPARTGRRCCPPWGSRSSGTPWCGWRSSSSPGRGTCPRRATRSPRTAR</sequence>
<gene>
    <name evidence="3" type="ORF">VA596_11760</name>
</gene>
<accession>A0ABU5R218</accession>
<feature type="transmembrane region" description="Helical" evidence="2">
    <location>
        <begin position="79"/>
        <end position="103"/>
    </location>
</feature>
<keyword evidence="2" id="KW-1133">Transmembrane helix</keyword>
<organism evidence="3 4">
    <name type="scientific">Amycolatopsis heterodermiae</name>
    <dbReference type="NCBI Taxonomy" id="3110235"/>
    <lineage>
        <taxon>Bacteria</taxon>
        <taxon>Bacillati</taxon>
        <taxon>Actinomycetota</taxon>
        <taxon>Actinomycetes</taxon>
        <taxon>Pseudonocardiales</taxon>
        <taxon>Pseudonocardiaceae</taxon>
        <taxon>Amycolatopsis</taxon>
    </lineage>
</organism>
<feature type="transmembrane region" description="Helical" evidence="2">
    <location>
        <begin position="12"/>
        <end position="34"/>
    </location>
</feature>
<evidence type="ECO:0000256" key="1">
    <source>
        <dbReference type="SAM" id="MobiDB-lite"/>
    </source>
</evidence>
<reference evidence="3 4" key="1">
    <citation type="submission" date="2023-12" db="EMBL/GenBank/DDBJ databases">
        <title>Amycolatopsis sp. V23-08.</title>
        <authorList>
            <person name="Somphong A."/>
        </authorList>
    </citation>
    <scope>NUCLEOTIDE SEQUENCE [LARGE SCALE GENOMIC DNA]</scope>
    <source>
        <strain evidence="3 4">V23-08</strain>
    </source>
</reference>
<evidence type="ECO:0000313" key="3">
    <source>
        <dbReference type="EMBL" id="MEA5360213.1"/>
    </source>
</evidence>